<sequence>MNRKPVTLRQQPLSGDIRDQLYGPARDQWRDHPHYLISDARALQRNHRNLKRQARQYHGALTHLLELSETERNAQSNRQLLTTIGNHGQRLLKNLHSHHGFEDSSVFPVLRQHHPRLAAGFGVLEQDHLALDALLDDIDRQLTLFPALTTNPQALETAHQQAANLEALLHRHMDDEEDIIVPIYLLYM</sequence>
<name>A0ABR4W9F6_9GAMM</name>
<evidence type="ECO:0000259" key="1">
    <source>
        <dbReference type="Pfam" id="PF01814"/>
    </source>
</evidence>
<feature type="domain" description="Hemerythrin-like" evidence="1">
    <location>
        <begin position="43"/>
        <end position="183"/>
    </location>
</feature>
<dbReference type="Gene3D" id="1.20.120.520">
    <property type="entry name" value="nmb1532 protein domain like"/>
    <property type="match status" value="1"/>
</dbReference>
<accession>A0ABR4W9F6</accession>
<evidence type="ECO:0000313" key="2">
    <source>
        <dbReference type="EMBL" id="KGD59865.1"/>
    </source>
</evidence>
<dbReference type="InterPro" id="IPR012312">
    <property type="entry name" value="Hemerythrin-like"/>
</dbReference>
<organism evidence="2 3">
    <name type="scientific">Alcanivorax jadensis T9</name>
    <dbReference type="NCBI Taxonomy" id="1177181"/>
    <lineage>
        <taxon>Bacteria</taxon>
        <taxon>Pseudomonadati</taxon>
        <taxon>Pseudomonadota</taxon>
        <taxon>Gammaproteobacteria</taxon>
        <taxon>Oceanospirillales</taxon>
        <taxon>Alcanivoracaceae</taxon>
        <taxon>Alcanivorax</taxon>
    </lineage>
</organism>
<comment type="caution">
    <text evidence="2">The sequence shown here is derived from an EMBL/GenBank/DDBJ whole genome shotgun (WGS) entry which is preliminary data.</text>
</comment>
<protein>
    <submittedName>
        <fullName evidence="2">Hemerythrin HHE cation binding domain-containing protein</fullName>
    </submittedName>
</protein>
<keyword evidence="3" id="KW-1185">Reference proteome</keyword>
<evidence type="ECO:0000313" key="3">
    <source>
        <dbReference type="Proteomes" id="UP000029443"/>
    </source>
</evidence>
<reference evidence="2 3" key="1">
    <citation type="submission" date="2012-09" db="EMBL/GenBank/DDBJ databases">
        <title>Genome Sequence of alkane-degrading Bacterium Alcanivorax jadensis T9.</title>
        <authorList>
            <person name="Lai Q."/>
            <person name="Shao Z."/>
        </authorList>
    </citation>
    <scope>NUCLEOTIDE SEQUENCE [LARGE SCALE GENOMIC DNA]</scope>
    <source>
        <strain evidence="2 3">T9</strain>
    </source>
</reference>
<dbReference type="Proteomes" id="UP000029443">
    <property type="component" value="Unassembled WGS sequence"/>
</dbReference>
<dbReference type="EMBL" id="ARXU01000017">
    <property type="protein sequence ID" value="KGD59865.1"/>
    <property type="molecule type" value="Genomic_DNA"/>
</dbReference>
<gene>
    <name evidence="2" type="ORF">T9A_03143</name>
</gene>
<dbReference type="Pfam" id="PF01814">
    <property type="entry name" value="Hemerythrin"/>
    <property type="match status" value="1"/>
</dbReference>
<proteinExistence type="predicted"/>
<dbReference type="RefSeq" id="WP_052043107.1">
    <property type="nucleotide sequence ID" value="NZ_ARXU01000017.1"/>
</dbReference>